<evidence type="ECO:0008006" key="3">
    <source>
        <dbReference type="Google" id="ProtNLM"/>
    </source>
</evidence>
<dbReference type="EMBL" id="KI669572">
    <property type="protein sequence ID" value="ETN14635.1"/>
    <property type="molecule type" value="Genomic_DNA"/>
</dbReference>
<dbReference type="RefSeq" id="XP_008900167.1">
    <property type="nucleotide sequence ID" value="XM_008901919.1"/>
</dbReference>
<name>W2QQU6_PHYN3</name>
<dbReference type="VEuPathDB" id="FungiDB:PPTG_07640"/>
<reference evidence="2" key="1">
    <citation type="submission" date="2011-12" db="EMBL/GenBank/DDBJ databases">
        <authorList>
            <consortium name="The Broad Institute Genome Sequencing Platform"/>
            <person name="Russ C."/>
            <person name="Tyler B."/>
            <person name="Panabieres F."/>
            <person name="Shan W."/>
            <person name="Tripathy S."/>
            <person name="Grunwald N."/>
            <person name="Machado M."/>
            <person name="Young S.K."/>
            <person name="Zeng Q."/>
            <person name="Gargeya S."/>
            <person name="Fitzgerald M."/>
            <person name="Haas B."/>
            <person name="Abouelleil A."/>
            <person name="Alvarado L."/>
            <person name="Arachchi H.M."/>
            <person name="Berlin A."/>
            <person name="Chapman S.B."/>
            <person name="Gearin G."/>
            <person name="Goldberg J."/>
            <person name="Griggs A."/>
            <person name="Gujja S."/>
            <person name="Hansen M."/>
            <person name="Heiman D."/>
            <person name="Howarth C."/>
            <person name="Larimer J."/>
            <person name="Lui A."/>
            <person name="MacDonald P.J.P."/>
            <person name="McCowen C."/>
            <person name="Montmayeur A."/>
            <person name="Murphy C."/>
            <person name="Neiman D."/>
            <person name="Pearson M."/>
            <person name="Priest M."/>
            <person name="Roberts A."/>
            <person name="Saif S."/>
            <person name="Shea T."/>
            <person name="Sisk P."/>
            <person name="Stolte C."/>
            <person name="Sykes S."/>
            <person name="Wortman J."/>
            <person name="Nusbaum C."/>
            <person name="Birren B."/>
        </authorList>
    </citation>
    <scope>NUCLEOTIDE SEQUENCE [LARGE SCALE GENOMIC DNA]</scope>
    <source>
        <strain evidence="2">INRA-310</strain>
    </source>
</reference>
<accession>W2QQU6</accession>
<dbReference type="GeneID" id="20177493"/>
<gene>
    <name evidence="1" type="ORF">PPTG_07640</name>
</gene>
<reference evidence="1 2" key="2">
    <citation type="submission" date="2013-11" db="EMBL/GenBank/DDBJ databases">
        <title>The Genome Sequence of Phytophthora parasitica INRA-310.</title>
        <authorList>
            <consortium name="The Broad Institute Genomics Platform"/>
            <person name="Russ C."/>
            <person name="Tyler B."/>
            <person name="Panabieres F."/>
            <person name="Shan W."/>
            <person name="Tripathy S."/>
            <person name="Grunwald N."/>
            <person name="Machado M."/>
            <person name="Johnson C.S."/>
            <person name="Arredondo F."/>
            <person name="Hong C."/>
            <person name="Coffey M."/>
            <person name="Young S.K."/>
            <person name="Zeng Q."/>
            <person name="Gargeya S."/>
            <person name="Fitzgerald M."/>
            <person name="Abouelleil A."/>
            <person name="Alvarado L."/>
            <person name="Chapman S.B."/>
            <person name="Gainer-Dewar J."/>
            <person name="Goldberg J."/>
            <person name="Griggs A."/>
            <person name="Gujja S."/>
            <person name="Hansen M."/>
            <person name="Howarth C."/>
            <person name="Imamovic A."/>
            <person name="Ireland A."/>
            <person name="Larimer J."/>
            <person name="McCowan C."/>
            <person name="Murphy C."/>
            <person name="Pearson M."/>
            <person name="Poon T.W."/>
            <person name="Priest M."/>
            <person name="Roberts A."/>
            <person name="Saif S."/>
            <person name="Shea T."/>
            <person name="Sykes S."/>
            <person name="Wortman J."/>
            <person name="Nusbaum C."/>
            <person name="Birren B."/>
        </authorList>
    </citation>
    <scope>NUCLEOTIDE SEQUENCE [LARGE SCALE GENOMIC DNA]</scope>
    <source>
        <strain evidence="1 2">INRA-310</strain>
    </source>
</reference>
<organism evidence="1 2">
    <name type="scientific">Phytophthora nicotianae (strain INRA-310)</name>
    <name type="common">Phytophthora parasitica</name>
    <dbReference type="NCBI Taxonomy" id="761204"/>
    <lineage>
        <taxon>Eukaryota</taxon>
        <taxon>Sar</taxon>
        <taxon>Stramenopiles</taxon>
        <taxon>Oomycota</taxon>
        <taxon>Peronosporomycetes</taxon>
        <taxon>Peronosporales</taxon>
        <taxon>Peronosporaceae</taxon>
        <taxon>Phytophthora</taxon>
    </lineage>
</organism>
<dbReference type="OrthoDB" id="128772at2759"/>
<dbReference type="OMA" id="EMMPEVI"/>
<evidence type="ECO:0000313" key="2">
    <source>
        <dbReference type="Proteomes" id="UP000018817"/>
    </source>
</evidence>
<protein>
    <recommendedName>
        <fullName evidence="3">DDE Tnp4 domain-containing protein</fullName>
    </recommendedName>
</protein>
<proteinExistence type="predicted"/>
<evidence type="ECO:0000313" key="1">
    <source>
        <dbReference type="EMBL" id="ETN14635.1"/>
    </source>
</evidence>
<dbReference type="STRING" id="761204.W2QQU6"/>
<dbReference type="AlphaFoldDB" id="W2QQU6"/>
<dbReference type="Proteomes" id="UP000018817">
    <property type="component" value="Unassembled WGS sequence"/>
</dbReference>
<sequence>MEELARLGDGALLAIGGADDAQPMDVDEEANDYDDNLIEEEMLALCMLMSILLMVSLSQLDGRSIRGSIQEHVVIQTDFFPKLKARRSPTAYKKTLRCLPDFFDGLVRLLGPLYYRKYGLPGQNTQYHFDFGLAAVLAYYGNSCGIDGDGIGGAAAQLGISRTVAGVYIKRLEDVLYEMMPEVIYFPAPTALEEWSELVEGFVERRSNFPDVACIFDGTIIKTRRPRDHMRTNGFYDKNGKTSYNGLAAIDFRGKFRFIGVFFGQQLRSINVEPV</sequence>